<dbReference type="EMBL" id="JBBPCC010000005">
    <property type="protein sequence ID" value="MEK8128148.1"/>
    <property type="molecule type" value="Genomic_DNA"/>
</dbReference>
<organism evidence="10 11">
    <name type="scientific">Paenibacillus filicis</name>
    <dbReference type="NCBI Taxonomy" id="669464"/>
    <lineage>
        <taxon>Bacteria</taxon>
        <taxon>Bacillati</taxon>
        <taxon>Bacillota</taxon>
        <taxon>Bacilli</taxon>
        <taxon>Bacillales</taxon>
        <taxon>Paenibacillaceae</taxon>
        <taxon>Paenibacillus</taxon>
    </lineage>
</organism>
<dbReference type="InterPro" id="IPR038501">
    <property type="entry name" value="Spore_GerAC_C_sf"/>
</dbReference>
<keyword evidence="3" id="KW-0309">Germination</keyword>
<comment type="subcellular location">
    <subcellularLocation>
        <location evidence="1">Membrane</location>
        <topology evidence="1">Lipid-anchor</topology>
    </subcellularLocation>
</comment>
<evidence type="ECO:0000313" key="10">
    <source>
        <dbReference type="EMBL" id="MEK8128148.1"/>
    </source>
</evidence>
<dbReference type="InterPro" id="IPR046953">
    <property type="entry name" value="Spore_GerAC-like_C"/>
</dbReference>
<keyword evidence="5" id="KW-0472">Membrane</keyword>
<protein>
    <submittedName>
        <fullName evidence="10">Ger(X)C family spore germination protein</fullName>
    </submittedName>
</protein>
<dbReference type="RefSeq" id="WP_341415218.1">
    <property type="nucleotide sequence ID" value="NZ_JBBPCC010000005.1"/>
</dbReference>
<gene>
    <name evidence="10" type="ORF">WMW72_09560</name>
</gene>
<dbReference type="Pfam" id="PF25198">
    <property type="entry name" value="Spore_GerAC_N"/>
    <property type="match status" value="1"/>
</dbReference>
<dbReference type="Proteomes" id="UP001469365">
    <property type="component" value="Unassembled WGS sequence"/>
</dbReference>
<evidence type="ECO:0000256" key="5">
    <source>
        <dbReference type="ARBA" id="ARBA00023136"/>
    </source>
</evidence>
<evidence type="ECO:0000256" key="1">
    <source>
        <dbReference type="ARBA" id="ARBA00004635"/>
    </source>
</evidence>
<dbReference type="Gene3D" id="6.20.190.10">
    <property type="entry name" value="Nutrient germinant receptor protein C, domain 1"/>
    <property type="match status" value="1"/>
</dbReference>
<evidence type="ECO:0000259" key="8">
    <source>
        <dbReference type="Pfam" id="PF05504"/>
    </source>
</evidence>
<name>A0ABU9DJC0_9BACL</name>
<dbReference type="NCBIfam" id="TIGR02887">
    <property type="entry name" value="spore_ger_x_C"/>
    <property type="match status" value="1"/>
</dbReference>
<evidence type="ECO:0000256" key="2">
    <source>
        <dbReference type="ARBA" id="ARBA00007886"/>
    </source>
</evidence>
<evidence type="ECO:0000256" key="6">
    <source>
        <dbReference type="ARBA" id="ARBA00023139"/>
    </source>
</evidence>
<dbReference type="InterPro" id="IPR008844">
    <property type="entry name" value="Spore_GerAC-like"/>
</dbReference>
<evidence type="ECO:0000256" key="4">
    <source>
        <dbReference type="ARBA" id="ARBA00022729"/>
    </source>
</evidence>
<dbReference type="PANTHER" id="PTHR35789">
    <property type="entry name" value="SPORE GERMINATION PROTEIN B3"/>
    <property type="match status" value="1"/>
</dbReference>
<dbReference type="Gene3D" id="3.30.300.210">
    <property type="entry name" value="Nutrient germinant receptor protein C, domain 3"/>
    <property type="match status" value="1"/>
</dbReference>
<accession>A0ABU9DJC0</accession>
<evidence type="ECO:0000256" key="7">
    <source>
        <dbReference type="ARBA" id="ARBA00023288"/>
    </source>
</evidence>
<feature type="domain" description="Spore germination protein N-terminal" evidence="9">
    <location>
        <begin position="24"/>
        <end position="199"/>
    </location>
</feature>
<dbReference type="PROSITE" id="PS51257">
    <property type="entry name" value="PROKAR_LIPOPROTEIN"/>
    <property type="match status" value="1"/>
</dbReference>
<evidence type="ECO:0000313" key="11">
    <source>
        <dbReference type="Proteomes" id="UP001469365"/>
    </source>
</evidence>
<comment type="caution">
    <text evidence="10">The sequence shown here is derived from an EMBL/GenBank/DDBJ whole genome shotgun (WGS) entry which is preliminary data.</text>
</comment>
<proteinExistence type="inferred from homology"/>
<dbReference type="InterPro" id="IPR057336">
    <property type="entry name" value="GerAC_N"/>
</dbReference>
<dbReference type="Pfam" id="PF05504">
    <property type="entry name" value="Spore_GerAC"/>
    <property type="match status" value="1"/>
</dbReference>
<dbReference type="PANTHER" id="PTHR35789:SF1">
    <property type="entry name" value="SPORE GERMINATION PROTEIN B3"/>
    <property type="match status" value="1"/>
</dbReference>
<reference evidence="10 11" key="1">
    <citation type="submission" date="2024-04" db="EMBL/GenBank/DDBJ databases">
        <title>draft genome sequnece of Paenibacillus filicis.</title>
        <authorList>
            <person name="Kim D.-U."/>
        </authorList>
    </citation>
    <scope>NUCLEOTIDE SEQUENCE [LARGE SCALE GENOMIC DNA]</scope>
    <source>
        <strain evidence="10 11">KACC14197</strain>
    </source>
</reference>
<keyword evidence="6" id="KW-0564">Palmitate</keyword>
<feature type="domain" description="Spore germination GerAC-like C-terminal" evidence="8">
    <location>
        <begin position="225"/>
        <end position="388"/>
    </location>
</feature>
<comment type="similarity">
    <text evidence="2">Belongs to the GerABKC lipoprotein family.</text>
</comment>
<keyword evidence="11" id="KW-1185">Reference proteome</keyword>
<keyword evidence="4" id="KW-0732">Signal</keyword>
<keyword evidence="7" id="KW-0449">Lipoprotein</keyword>
<evidence type="ECO:0000259" key="9">
    <source>
        <dbReference type="Pfam" id="PF25198"/>
    </source>
</evidence>
<sequence>MKRAIVCGLLLLIITGLLSGCWSRRELNNISIVVGLGLDKAGDQFKLTVQIVNPGQVAVKKSSMSNASPVVTYEETGKTVPEALARMTVKAPRRLYFAHLRMVIIGEDVAREGVGSPLDFLSRNMELRTDFFLVVARRVSASEVLKMNSAMDPIPSNNMFTKLETSSKLWAATGSITLNRLIQELGTKGKSPTLTGIEILGKRSQGDKLSNGQSVDPLVLLTYVGMAVFKEDRMVGWLEENDIKALNYVQNTVTQTTGTISCPGGSGEITMQAIRADSSIDVSMEKGVPLFDISIKIEQDIADVECDMDLSKSSAVSELKKISDAKLNELVEASIRKVQKQFKTDIYGFGDVFHRKFPKAWHGIKTWDDEFMNAKFQVRSDTNIRRMGTTMQSIKHETRE</sequence>
<evidence type="ECO:0000256" key="3">
    <source>
        <dbReference type="ARBA" id="ARBA00022544"/>
    </source>
</evidence>